<evidence type="ECO:0000313" key="1">
    <source>
        <dbReference type="EMBL" id="CAF2841456.1"/>
    </source>
</evidence>
<protein>
    <submittedName>
        <fullName evidence="1">(salmon louse) hypothetical protein</fullName>
    </submittedName>
</protein>
<organism evidence="1 2">
    <name type="scientific">Lepeophtheirus salmonis</name>
    <name type="common">Salmon louse</name>
    <name type="synonym">Caligus salmonis</name>
    <dbReference type="NCBI Taxonomy" id="72036"/>
    <lineage>
        <taxon>Eukaryota</taxon>
        <taxon>Metazoa</taxon>
        <taxon>Ecdysozoa</taxon>
        <taxon>Arthropoda</taxon>
        <taxon>Crustacea</taxon>
        <taxon>Multicrustacea</taxon>
        <taxon>Hexanauplia</taxon>
        <taxon>Copepoda</taxon>
        <taxon>Siphonostomatoida</taxon>
        <taxon>Caligidae</taxon>
        <taxon>Lepeophtheirus</taxon>
    </lineage>
</organism>
<evidence type="ECO:0000313" key="2">
    <source>
        <dbReference type="Proteomes" id="UP000675881"/>
    </source>
</evidence>
<accession>A0A7R8CJE0</accession>
<name>A0A7R8CJE0_LEPSM</name>
<dbReference type="Proteomes" id="UP000675881">
    <property type="component" value="Chromosome 14"/>
</dbReference>
<dbReference type="AlphaFoldDB" id="A0A7R8CJE0"/>
<proteinExistence type="predicted"/>
<dbReference type="EMBL" id="HG994593">
    <property type="protein sequence ID" value="CAF2841456.1"/>
    <property type="molecule type" value="Genomic_DNA"/>
</dbReference>
<reference evidence="1" key="1">
    <citation type="submission" date="2021-02" db="EMBL/GenBank/DDBJ databases">
        <authorList>
            <person name="Bekaert M."/>
        </authorList>
    </citation>
    <scope>NUCLEOTIDE SEQUENCE</scope>
    <source>
        <strain evidence="1">IoA-00</strain>
    </source>
</reference>
<keyword evidence="2" id="KW-1185">Reference proteome</keyword>
<gene>
    <name evidence="1" type="ORF">LSAA_4662</name>
</gene>
<sequence length="129" mass="14598">MRRLQYPQVRRQRVFGGLYNTVIDFAEVKQSEGQLCLAAGFNTQKKPKTTQTCVSTTWGNFVLGQCELRPSIDCNLSDYNTVGKKACTTLHDIQNMKNVGKECTDMSVDFAYNIYRNPGMKQKSNDDIA</sequence>